<proteinExistence type="predicted"/>
<evidence type="ECO:0000313" key="4">
    <source>
        <dbReference type="Proteomes" id="UP000535491"/>
    </source>
</evidence>
<dbReference type="PANTHER" id="PTHR30354">
    <property type="entry name" value="GNT FAMILY GLUCONATE TRANSPORTER"/>
    <property type="match status" value="1"/>
</dbReference>
<feature type="transmembrane region" description="Helical" evidence="2">
    <location>
        <begin position="251"/>
        <end position="270"/>
    </location>
</feature>
<feature type="transmembrane region" description="Helical" evidence="2">
    <location>
        <begin position="427"/>
        <end position="450"/>
    </location>
</feature>
<comment type="caution">
    <text evidence="3">The sequence shown here is derived from an EMBL/GenBank/DDBJ whole genome shotgun (WGS) entry which is preliminary data.</text>
</comment>
<keyword evidence="2" id="KW-1133">Transmembrane helix</keyword>
<keyword evidence="4" id="KW-1185">Reference proteome</keyword>
<dbReference type="AlphaFoldDB" id="A0A7W2A914"/>
<name>A0A7W2A914_9BACL</name>
<dbReference type="Proteomes" id="UP000535491">
    <property type="component" value="Unassembled WGS sequence"/>
</dbReference>
<accession>A0A7W2A914</accession>
<feature type="transmembrane region" description="Helical" evidence="2">
    <location>
        <begin position="350"/>
        <end position="375"/>
    </location>
</feature>
<feature type="transmembrane region" description="Helical" evidence="2">
    <location>
        <begin position="313"/>
        <end position="330"/>
    </location>
</feature>
<feature type="transmembrane region" description="Helical" evidence="2">
    <location>
        <begin position="177"/>
        <end position="197"/>
    </location>
</feature>
<dbReference type="Pfam" id="PF02447">
    <property type="entry name" value="GntP_permease"/>
    <property type="match status" value="1"/>
</dbReference>
<evidence type="ECO:0000256" key="2">
    <source>
        <dbReference type="SAM" id="Phobius"/>
    </source>
</evidence>
<dbReference type="GO" id="GO:0015128">
    <property type="term" value="F:gluconate transmembrane transporter activity"/>
    <property type="evidence" value="ECO:0007669"/>
    <property type="project" value="InterPro"/>
</dbReference>
<dbReference type="EMBL" id="JACEIQ010000013">
    <property type="protein sequence ID" value="MBA4495215.1"/>
    <property type="molecule type" value="Genomic_DNA"/>
</dbReference>
<feature type="transmembrane region" description="Helical" evidence="2">
    <location>
        <begin position="98"/>
        <end position="127"/>
    </location>
</feature>
<dbReference type="InterPro" id="IPR003474">
    <property type="entry name" value="Glcn_transporter"/>
</dbReference>
<gene>
    <name evidence="3" type="ORF">H1191_12955</name>
</gene>
<dbReference type="GO" id="GO:0005886">
    <property type="term" value="C:plasma membrane"/>
    <property type="evidence" value="ECO:0007669"/>
    <property type="project" value="TreeGrafter"/>
</dbReference>
<protein>
    <submittedName>
        <fullName evidence="3">GntP family permease</fullName>
    </submittedName>
</protein>
<dbReference type="PANTHER" id="PTHR30354:SF7">
    <property type="entry name" value="BLL7963 PROTEIN"/>
    <property type="match status" value="1"/>
</dbReference>
<feature type="transmembrane region" description="Helical" evidence="2">
    <location>
        <begin position="276"/>
        <end position="293"/>
    </location>
</feature>
<organism evidence="3 4">
    <name type="scientific">Paenactinomyces guangxiensis</name>
    <dbReference type="NCBI Taxonomy" id="1490290"/>
    <lineage>
        <taxon>Bacteria</taxon>
        <taxon>Bacillati</taxon>
        <taxon>Bacillota</taxon>
        <taxon>Bacilli</taxon>
        <taxon>Bacillales</taxon>
        <taxon>Thermoactinomycetaceae</taxon>
        <taxon>Paenactinomyces</taxon>
    </lineage>
</organism>
<sequence>MLSMIGLFAGLILLIYMTMRGINIIIAALASAVVVAAAGGLNLEEALTKHYMTGFTGYFASWFLIFLFGAIFGKVMEDTGAADAIADWVKRRLGASRAVLAVVAACAIMTYGGVSLFVVGFSVYPIAVALFRDANLPHRFIPAAMVFGSVSFTMTSPGSPEIQNLIPTKFFGTDPTAGGFIGIMIGILIMVSGGFYLKRAVQKAVANGETFSLPNQQTSAPQNTHGKSAEESASALESGEKSGKTIRNLPHIVFALLPLVSVIAILNILAKFMSSTGAALISLVTGIGLGWILMWKHVQKFWGSLATGSQDALIAAANTCAVVGFGSVAAKVPAFNSVVDSLVNIPGSELLGLGIAVTLICGMTGSASGGLGIALPILAPIYMAKGIDPNAMHRVATLASGGLDSLPHNGYIVTTIRAICNESHKRAYGPIFILSVVIPLTAMFLAIILFSI</sequence>
<dbReference type="RefSeq" id="WP_181752461.1">
    <property type="nucleotide sequence ID" value="NZ_JACEIQ010000013.1"/>
</dbReference>
<evidence type="ECO:0000256" key="1">
    <source>
        <dbReference type="SAM" id="MobiDB-lite"/>
    </source>
</evidence>
<reference evidence="3 4" key="1">
    <citation type="submission" date="2020-07" db="EMBL/GenBank/DDBJ databases">
        <authorList>
            <person name="Feng H."/>
        </authorList>
    </citation>
    <scope>NUCLEOTIDE SEQUENCE [LARGE SCALE GENOMIC DNA]</scope>
    <source>
        <strain evidence="4">s-10</strain>
    </source>
</reference>
<keyword evidence="2" id="KW-0812">Transmembrane</keyword>
<keyword evidence="2" id="KW-0472">Membrane</keyword>
<feature type="compositionally biased region" description="Polar residues" evidence="1">
    <location>
        <begin position="212"/>
        <end position="225"/>
    </location>
</feature>
<evidence type="ECO:0000313" key="3">
    <source>
        <dbReference type="EMBL" id="MBA4495215.1"/>
    </source>
</evidence>
<feature type="region of interest" description="Disordered" evidence="1">
    <location>
        <begin position="212"/>
        <end position="237"/>
    </location>
</feature>
<feature type="transmembrane region" description="Helical" evidence="2">
    <location>
        <begin position="52"/>
        <end position="72"/>
    </location>
</feature>